<organism evidence="1 2">
    <name type="scientific">Toxocara canis</name>
    <name type="common">Canine roundworm</name>
    <dbReference type="NCBI Taxonomy" id="6265"/>
    <lineage>
        <taxon>Eukaryota</taxon>
        <taxon>Metazoa</taxon>
        <taxon>Ecdysozoa</taxon>
        <taxon>Nematoda</taxon>
        <taxon>Chromadorea</taxon>
        <taxon>Rhabditida</taxon>
        <taxon>Spirurina</taxon>
        <taxon>Ascaridomorpha</taxon>
        <taxon>Ascaridoidea</taxon>
        <taxon>Toxocaridae</taxon>
        <taxon>Toxocara</taxon>
    </lineage>
</organism>
<sequence>MRYYVVDSKDANGDVGRVRVVVSENSPASNQTLLLAQQVFLLENQLSEEPSIGEQGSAFNFNRELILSEDNAEDNRLTVQQLVVSLLSHQLILQLIGCLLLQNVHLPVVESAEIILNKINDSSEDKNKYLSKLSKEDITTLFHCLDASIQVSRHFDSRPGLKLLIQSIFNFPTTPNLCKQAVLAWTLRSLTMYELVRSSFLDEKAISDLMISDKRQEEDFAVWQLSNCHAKVCAFLCKMEKSLALEKIGRLTRAHVVQQFSLVLDDTVEEAINSEKLYKVVSSQEANAVLSHYKKAKNAHSIRTHRRINPFEENSKQEDYEQRNFHLNDGDVRCVAWAEMSLILPNVLLHEDEHTFRRLLPIFYRNMAMLISGSADVRVRKTVADLLIKLPSIYALFADEPIKSHS</sequence>
<reference evidence="1 2" key="1">
    <citation type="submission" date="2014-11" db="EMBL/GenBank/DDBJ databases">
        <title>Genetic blueprint of the zoonotic pathogen Toxocara canis.</title>
        <authorList>
            <person name="Zhu X.-Q."/>
            <person name="Korhonen P.K."/>
            <person name="Cai H."/>
            <person name="Young N.D."/>
            <person name="Nejsum P."/>
            <person name="von Samson-Himmelstjerna G."/>
            <person name="Boag P.R."/>
            <person name="Tan P."/>
            <person name="Li Q."/>
            <person name="Min J."/>
            <person name="Yang Y."/>
            <person name="Wang X."/>
            <person name="Fang X."/>
            <person name="Hall R.S."/>
            <person name="Hofmann A."/>
            <person name="Sternberg P.W."/>
            <person name="Jex A.R."/>
            <person name="Gasser R.B."/>
        </authorList>
    </citation>
    <scope>NUCLEOTIDE SEQUENCE [LARGE SCALE GENOMIC DNA]</scope>
    <source>
        <strain evidence="1">PN_DK_2014</strain>
    </source>
</reference>
<comment type="caution">
    <text evidence="1">The sequence shown here is derived from an EMBL/GenBank/DDBJ whole genome shotgun (WGS) entry which is preliminary data.</text>
</comment>
<dbReference type="AlphaFoldDB" id="A0A0B2VS35"/>
<dbReference type="Proteomes" id="UP000031036">
    <property type="component" value="Unassembled WGS sequence"/>
</dbReference>
<dbReference type="OMA" id="DICALIV"/>
<dbReference type="EMBL" id="JPKZ01001136">
    <property type="protein sequence ID" value="KHN83795.1"/>
    <property type="molecule type" value="Genomic_DNA"/>
</dbReference>
<dbReference type="STRING" id="6265.A0A0B2VS35"/>
<name>A0A0B2VS35_TOXCA</name>
<gene>
    <name evidence="1" type="primary">Arfgef3</name>
    <name evidence="1" type="ORF">Tcan_16349</name>
</gene>
<evidence type="ECO:0000313" key="1">
    <source>
        <dbReference type="EMBL" id="KHN83795.1"/>
    </source>
</evidence>
<evidence type="ECO:0000313" key="2">
    <source>
        <dbReference type="Proteomes" id="UP000031036"/>
    </source>
</evidence>
<keyword evidence="2" id="KW-1185">Reference proteome</keyword>
<dbReference type="OrthoDB" id="10002886at2759"/>
<proteinExistence type="predicted"/>
<accession>A0A0B2VS35</accession>
<protein>
    <submittedName>
        <fullName evidence="1">Brefeldin A-inhibited guanine nucleotide-exchange protein 3</fullName>
    </submittedName>
</protein>